<comment type="caution">
    <text evidence="3">The sequence shown here is derived from an EMBL/GenBank/DDBJ whole genome shotgun (WGS) entry which is preliminary data.</text>
</comment>
<dbReference type="InterPro" id="IPR028098">
    <property type="entry name" value="Glyco_trans_4-like_N"/>
</dbReference>
<name>A0A0V8JFJ4_9BACL</name>
<dbReference type="AlphaFoldDB" id="A0A0V8JFJ4"/>
<keyword evidence="3" id="KW-0808">Transferase</keyword>
<dbReference type="Gene3D" id="3.40.50.2000">
    <property type="entry name" value="Glycogen Phosphorylase B"/>
    <property type="match status" value="2"/>
</dbReference>
<feature type="domain" description="Glycosyl transferase family 1" evidence="1">
    <location>
        <begin position="212"/>
        <end position="376"/>
    </location>
</feature>
<dbReference type="EMBL" id="LNQN01000001">
    <property type="protein sequence ID" value="KSU85672.1"/>
    <property type="molecule type" value="Genomic_DNA"/>
</dbReference>
<keyword evidence="4" id="KW-1185">Reference proteome</keyword>
<dbReference type="Pfam" id="PF00534">
    <property type="entry name" value="Glycos_transf_1"/>
    <property type="match status" value="1"/>
</dbReference>
<dbReference type="SUPFAM" id="SSF53756">
    <property type="entry name" value="UDP-Glycosyltransferase/glycogen phosphorylase"/>
    <property type="match status" value="1"/>
</dbReference>
<evidence type="ECO:0000313" key="3">
    <source>
        <dbReference type="EMBL" id="KSU85672.1"/>
    </source>
</evidence>
<sequence>MNKKVLFISDHGDPLAKLGGKQAGGQNNYVYHLALAMENRGWDVDVITHWADKDAPQIENFGKRAKVIRIKAGIKGFVSKNEMFQILPAFFKEIEEVAPLDQYDIIHTHYWLSGILGRQLRRKYNIPFVHTSHSLGAAKERATGERDERRYQYERTILRSANRVIATTNSEKSLIHEVAKQPAPVDVIPIGVSPTFYPYNQRSATKQKLGVHGPLVFYAGRLEETKGVETLLQAFRYLIQWGDVPSDTKLVLAGGQKEEIDDDQLPVAEKQRSWVKGIERYVRFVGPKSQEELAAYFNAANVAVVPSYYESFGMVAAEAQACGCPVIASRVGGLQNVVVEGETGLLVTPKDPQDLALTLEIILNNDIIAQRLGKQASSLAERDYRWPNVAARVEQVYEEVLKGETKKRYTSFSY</sequence>
<dbReference type="GO" id="GO:0016757">
    <property type="term" value="F:glycosyltransferase activity"/>
    <property type="evidence" value="ECO:0007669"/>
    <property type="project" value="InterPro"/>
</dbReference>
<dbReference type="InterPro" id="IPR001296">
    <property type="entry name" value="Glyco_trans_1"/>
</dbReference>
<organism evidence="3 4">
    <name type="scientific">Fictibacillus enclensis</name>
    <dbReference type="NCBI Taxonomy" id="1017270"/>
    <lineage>
        <taxon>Bacteria</taxon>
        <taxon>Bacillati</taxon>
        <taxon>Bacillota</taxon>
        <taxon>Bacilli</taxon>
        <taxon>Bacillales</taxon>
        <taxon>Fictibacillaceae</taxon>
        <taxon>Fictibacillus</taxon>
    </lineage>
</organism>
<accession>A0A0V8JFJ4</accession>
<protein>
    <submittedName>
        <fullName evidence="3">Glycosyl transferase family 1</fullName>
    </submittedName>
</protein>
<proteinExistence type="predicted"/>
<dbReference type="RefSeq" id="WP_061970867.1">
    <property type="nucleotide sequence ID" value="NZ_FMAV01000001.1"/>
</dbReference>
<dbReference type="InterPro" id="IPR050194">
    <property type="entry name" value="Glycosyltransferase_grp1"/>
</dbReference>
<evidence type="ECO:0000259" key="1">
    <source>
        <dbReference type="Pfam" id="PF00534"/>
    </source>
</evidence>
<dbReference type="Proteomes" id="UP000054099">
    <property type="component" value="Unassembled WGS sequence"/>
</dbReference>
<reference evidence="3 4" key="1">
    <citation type="journal article" date="2014" name="Antonie Van Leeuwenhoek">
        <title>Fictibacillus enclensis sp. nov., isolated from marine sediment.</title>
        <authorList>
            <person name="Dastager S.G."/>
            <person name="Mawlankar R."/>
            <person name="Srinivasan K."/>
            <person name="Tang S.K."/>
            <person name="Lee J.C."/>
            <person name="Ramana V.V."/>
            <person name="Shouche Y.S."/>
        </authorList>
    </citation>
    <scope>NUCLEOTIDE SEQUENCE [LARGE SCALE GENOMIC DNA]</scope>
    <source>
        <strain evidence="3 4">NIO-1003</strain>
    </source>
</reference>
<dbReference type="PANTHER" id="PTHR45947:SF3">
    <property type="entry name" value="SULFOQUINOVOSYL TRANSFERASE SQD2"/>
    <property type="match status" value="1"/>
</dbReference>
<evidence type="ECO:0000313" key="4">
    <source>
        <dbReference type="Proteomes" id="UP000054099"/>
    </source>
</evidence>
<evidence type="ECO:0000259" key="2">
    <source>
        <dbReference type="Pfam" id="PF13439"/>
    </source>
</evidence>
<feature type="domain" description="Glycosyltransferase subfamily 4-like N-terminal" evidence="2">
    <location>
        <begin position="24"/>
        <end position="194"/>
    </location>
</feature>
<dbReference type="OrthoDB" id="9797829at2"/>
<dbReference type="PANTHER" id="PTHR45947">
    <property type="entry name" value="SULFOQUINOVOSYL TRANSFERASE SQD2"/>
    <property type="match status" value="1"/>
</dbReference>
<dbReference type="Pfam" id="PF13439">
    <property type="entry name" value="Glyco_transf_4"/>
    <property type="match status" value="1"/>
</dbReference>
<gene>
    <name evidence="3" type="ORF">AS030_09295</name>
</gene>